<dbReference type="GO" id="GO:0008233">
    <property type="term" value="F:peptidase activity"/>
    <property type="evidence" value="ECO:0007669"/>
    <property type="project" value="UniProtKB-KW"/>
</dbReference>
<evidence type="ECO:0000313" key="1">
    <source>
        <dbReference type="EMBL" id="OWZ15651.1"/>
    </source>
</evidence>
<gene>
    <name evidence="1" type="ORF">PHMEG_00010666</name>
</gene>
<dbReference type="AlphaFoldDB" id="A0A225WD61"/>
<name>A0A225WD61_9STRA</name>
<keyword evidence="1" id="KW-0378">Hydrolase</keyword>
<organism evidence="1 2">
    <name type="scientific">Phytophthora megakarya</name>
    <dbReference type="NCBI Taxonomy" id="4795"/>
    <lineage>
        <taxon>Eukaryota</taxon>
        <taxon>Sar</taxon>
        <taxon>Stramenopiles</taxon>
        <taxon>Oomycota</taxon>
        <taxon>Peronosporomycetes</taxon>
        <taxon>Peronosporales</taxon>
        <taxon>Peronosporaceae</taxon>
        <taxon>Phytophthora</taxon>
    </lineage>
</organism>
<dbReference type="GO" id="GO:0006508">
    <property type="term" value="P:proteolysis"/>
    <property type="evidence" value="ECO:0007669"/>
    <property type="project" value="UniProtKB-KW"/>
</dbReference>
<keyword evidence="1" id="KW-0645">Protease</keyword>
<dbReference type="OrthoDB" id="106507at2759"/>
<proteinExistence type="predicted"/>
<sequence length="103" mass="11224">MYIHEGSEMMSQLRDQLAMLPELEDLTPQCDISTADVGVSGKSSPEKERKLRSILEYHSKISLGDGKISPVSARGVICDLDVGVAQPITLRPRSVGPHILPKV</sequence>
<comment type="caution">
    <text evidence="1">The sequence shown here is derived from an EMBL/GenBank/DDBJ whole genome shotgun (WGS) entry which is preliminary data.</text>
</comment>
<accession>A0A225WD61</accession>
<dbReference type="Proteomes" id="UP000198211">
    <property type="component" value="Unassembled WGS sequence"/>
</dbReference>
<dbReference type="EMBL" id="NBNE01001080">
    <property type="protein sequence ID" value="OWZ15651.1"/>
    <property type="molecule type" value="Genomic_DNA"/>
</dbReference>
<protein>
    <submittedName>
        <fullName evidence="1">Eukaryotic/viral aspartic protease</fullName>
    </submittedName>
</protein>
<keyword evidence="2" id="KW-1185">Reference proteome</keyword>
<reference evidence="2" key="1">
    <citation type="submission" date="2017-03" db="EMBL/GenBank/DDBJ databases">
        <title>Phytopthora megakarya and P. palmivora, two closely related causual agents of cacao black pod achieved similar genome size and gene model numbers by different mechanisms.</title>
        <authorList>
            <person name="Ali S."/>
            <person name="Shao J."/>
            <person name="Larry D.J."/>
            <person name="Kronmiller B."/>
            <person name="Shen D."/>
            <person name="Strem M.D."/>
            <person name="Melnick R.L."/>
            <person name="Guiltinan M.J."/>
            <person name="Tyler B.M."/>
            <person name="Meinhardt L.W."/>
            <person name="Bailey B.A."/>
        </authorList>
    </citation>
    <scope>NUCLEOTIDE SEQUENCE [LARGE SCALE GENOMIC DNA]</scope>
    <source>
        <strain evidence="2">zdho120</strain>
    </source>
</reference>
<evidence type="ECO:0000313" key="2">
    <source>
        <dbReference type="Proteomes" id="UP000198211"/>
    </source>
</evidence>